<comment type="caution">
    <text evidence="1">The sequence shown here is derived from an EMBL/GenBank/DDBJ whole genome shotgun (WGS) entry which is preliminary data.</text>
</comment>
<name>A0ACB8D0S0_DERSI</name>
<protein>
    <submittedName>
        <fullName evidence="1">Uncharacterized protein</fullName>
    </submittedName>
</protein>
<reference evidence="1" key="1">
    <citation type="submission" date="2020-05" db="EMBL/GenBank/DDBJ databases">
        <title>Large-scale comparative analyses of tick genomes elucidate their genetic diversity and vector capacities.</title>
        <authorList>
            <person name="Jia N."/>
            <person name="Wang J."/>
            <person name="Shi W."/>
            <person name="Du L."/>
            <person name="Sun Y."/>
            <person name="Zhan W."/>
            <person name="Jiang J."/>
            <person name="Wang Q."/>
            <person name="Zhang B."/>
            <person name="Ji P."/>
            <person name="Sakyi L.B."/>
            <person name="Cui X."/>
            <person name="Yuan T."/>
            <person name="Jiang B."/>
            <person name="Yang W."/>
            <person name="Lam T.T.-Y."/>
            <person name="Chang Q."/>
            <person name="Ding S."/>
            <person name="Wang X."/>
            <person name="Zhu J."/>
            <person name="Ruan X."/>
            <person name="Zhao L."/>
            <person name="Wei J."/>
            <person name="Que T."/>
            <person name="Du C."/>
            <person name="Cheng J."/>
            <person name="Dai P."/>
            <person name="Han X."/>
            <person name="Huang E."/>
            <person name="Gao Y."/>
            <person name="Liu J."/>
            <person name="Shao H."/>
            <person name="Ye R."/>
            <person name="Li L."/>
            <person name="Wei W."/>
            <person name="Wang X."/>
            <person name="Wang C."/>
            <person name="Yang T."/>
            <person name="Huo Q."/>
            <person name="Li W."/>
            <person name="Guo W."/>
            <person name="Chen H."/>
            <person name="Zhou L."/>
            <person name="Ni X."/>
            <person name="Tian J."/>
            <person name="Zhou Y."/>
            <person name="Sheng Y."/>
            <person name="Liu T."/>
            <person name="Pan Y."/>
            <person name="Xia L."/>
            <person name="Li J."/>
            <person name="Zhao F."/>
            <person name="Cao W."/>
        </authorList>
    </citation>
    <scope>NUCLEOTIDE SEQUENCE</scope>
    <source>
        <strain evidence="1">Dsil-2018</strain>
    </source>
</reference>
<dbReference type="Proteomes" id="UP000821865">
    <property type="component" value="Chromosome 4"/>
</dbReference>
<keyword evidence="2" id="KW-1185">Reference proteome</keyword>
<evidence type="ECO:0000313" key="1">
    <source>
        <dbReference type="EMBL" id="KAH7955060.1"/>
    </source>
</evidence>
<organism evidence="1 2">
    <name type="scientific">Dermacentor silvarum</name>
    <name type="common">Tick</name>
    <dbReference type="NCBI Taxonomy" id="543639"/>
    <lineage>
        <taxon>Eukaryota</taxon>
        <taxon>Metazoa</taxon>
        <taxon>Ecdysozoa</taxon>
        <taxon>Arthropoda</taxon>
        <taxon>Chelicerata</taxon>
        <taxon>Arachnida</taxon>
        <taxon>Acari</taxon>
        <taxon>Parasitiformes</taxon>
        <taxon>Ixodida</taxon>
        <taxon>Ixodoidea</taxon>
        <taxon>Ixodidae</taxon>
        <taxon>Rhipicephalinae</taxon>
        <taxon>Dermacentor</taxon>
    </lineage>
</organism>
<proteinExistence type="predicted"/>
<accession>A0ACB8D0S0</accession>
<dbReference type="EMBL" id="CM023473">
    <property type="protein sequence ID" value="KAH7955060.1"/>
    <property type="molecule type" value="Genomic_DNA"/>
</dbReference>
<sequence length="195" mass="20569">MVFVVVASPVFFSSRRTASPGHRGGGERAADVVSVIVADAGGGAIRGSRGVSPEYRREGPCRDFVKAGAYKGLTPADVVAASDITFCCVSNSHAAKEMVFGNCGVLQEIKDNKGYVEMTSIDPDTSQDISEAIMLRGGRYLEAPVSGSKKPAEDGTLIILAAGDRSLFNDCATCFEAIGRHAFYLGKGMFQQSFA</sequence>
<evidence type="ECO:0000313" key="2">
    <source>
        <dbReference type="Proteomes" id="UP000821865"/>
    </source>
</evidence>
<gene>
    <name evidence="1" type="ORF">HPB49_024277</name>
</gene>